<evidence type="ECO:0000256" key="4">
    <source>
        <dbReference type="ARBA" id="ARBA00022692"/>
    </source>
</evidence>
<keyword evidence="5 7" id="KW-1133">Transmembrane helix</keyword>
<keyword evidence="3" id="KW-1003">Cell membrane</keyword>
<dbReference type="PANTHER" id="PTHR40074:SF2">
    <property type="entry name" value="O-ACETYLTRANSFERASE WECH"/>
    <property type="match status" value="1"/>
</dbReference>
<dbReference type="STRING" id="118967.SAMN02745191_1089"/>
<feature type="transmembrane region" description="Helical" evidence="7">
    <location>
        <begin position="272"/>
        <end position="298"/>
    </location>
</feature>
<feature type="transmembrane region" description="Helical" evidence="7">
    <location>
        <begin position="304"/>
        <end position="324"/>
    </location>
</feature>
<proteinExistence type="inferred from homology"/>
<evidence type="ECO:0000256" key="5">
    <source>
        <dbReference type="ARBA" id="ARBA00022989"/>
    </source>
</evidence>
<accession>A0A1T4LXF2</accession>
<dbReference type="InterPro" id="IPR002656">
    <property type="entry name" value="Acyl_transf_3_dom"/>
</dbReference>
<keyword evidence="6 7" id="KW-0472">Membrane</keyword>
<reference evidence="10" key="1">
    <citation type="submission" date="2017-02" db="EMBL/GenBank/DDBJ databases">
        <authorList>
            <person name="Varghese N."/>
            <person name="Submissions S."/>
        </authorList>
    </citation>
    <scope>NUCLEOTIDE SEQUENCE [LARGE SCALE GENOMIC DNA]</scope>
    <source>
        <strain evidence="10">ATCC 25662</strain>
    </source>
</reference>
<evidence type="ECO:0000256" key="7">
    <source>
        <dbReference type="SAM" id="Phobius"/>
    </source>
</evidence>
<dbReference type="AlphaFoldDB" id="A0A1T4LXF2"/>
<evidence type="ECO:0000256" key="1">
    <source>
        <dbReference type="ARBA" id="ARBA00004651"/>
    </source>
</evidence>
<comment type="similarity">
    <text evidence="2">Belongs to the acyltransferase 3 family.</text>
</comment>
<feature type="transmembrane region" description="Helical" evidence="7">
    <location>
        <begin position="7"/>
        <end position="25"/>
    </location>
</feature>
<keyword evidence="9" id="KW-0808">Transferase</keyword>
<keyword evidence="9" id="KW-0012">Acyltransferase</keyword>
<feature type="transmembrane region" description="Helical" evidence="7">
    <location>
        <begin position="241"/>
        <end position="260"/>
    </location>
</feature>
<keyword evidence="4 7" id="KW-0812">Transmembrane</keyword>
<dbReference type="Proteomes" id="UP000243297">
    <property type="component" value="Unassembled WGS sequence"/>
</dbReference>
<feature type="transmembrane region" description="Helical" evidence="7">
    <location>
        <begin position="115"/>
        <end position="135"/>
    </location>
</feature>
<protein>
    <submittedName>
        <fullName evidence="9">Surface polysaccharide O-acyltransferase, integral membrane enzyme</fullName>
    </submittedName>
</protein>
<evidence type="ECO:0000256" key="3">
    <source>
        <dbReference type="ARBA" id="ARBA00022475"/>
    </source>
</evidence>
<dbReference type="GO" id="GO:0009246">
    <property type="term" value="P:enterobacterial common antigen biosynthetic process"/>
    <property type="evidence" value="ECO:0007669"/>
    <property type="project" value="TreeGrafter"/>
</dbReference>
<dbReference type="GO" id="GO:0005886">
    <property type="term" value="C:plasma membrane"/>
    <property type="evidence" value="ECO:0007669"/>
    <property type="project" value="UniProtKB-SubCell"/>
</dbReference>
<name>A0A1T4LXF2_9FIRM</name>
<comment type="subcellular location">
    <subcellularLocation>
        <location evidence="1">Cell membrane</location>
        <topology evidence="1">Multi-pass membrane protein</topology>
    </subcellularLocation>
</comment>
<gene>
    <name evidence="9" type="ORF">SAMN02745191_1089</name>
</gene>
<evidence type="ECO:0000259" key="8">
    <source>
        <dbReference type="Pfam" id="PF01757"/>
    </source>
</evidence>
<feature type="transmembrane region" description="Helical" evidence="7">
    <location>
        <begin position="213"/>
        <end position="235"/>
    </location>
</feature>
<feature type="transmembrane region" description="Helical" evidence="7">
    <location>
        <begin position="142"/>
        <end position="165"/>
    </location>
</feature>
<evidence type="ECO:0000256" key="6">
    <source>
        <dbReference type="ARBA" id="ARBA00023136"/>
    </source>
</evidence>
<dbReference type="GO" id="GO:0016413">
    <property type="term" value="F:O-acetyltransferase activity"/>
    <property type="evidence" value="ECO:0007669"/>
    <property type="project" value="TreeGrafter"/>
</dbReference>
<organism evidence="9 10">
    <name type="scientific">Anaerorhabdus furcosa</name>
    <dbReference type="NCBI Taxonomy" id="118967"/>
    <lineage>
        <taxon>Bacteria</taxon>
        <taxon>Bacillati</taxon>
        <taxon>Bacillota</taxon>
        <taxon>Erysipelotrichia</taxon>
        <taxon>Erysipelotrichales</taxon>
        <taxon>Erysipelotrichaceae</taxon>
        <taxon>Anaerorhabdus</taxon>
    </lineage>
</organism>
<dbReference type="PANTHER" id="PTHR40074">
    <property type="entry name" value="O-ACETYLTRANSFERASE WECH"/>
    <property type="match status" value="1"/>
</dbReference>
<feature type="domain" description="Acyltransferase 3" evidence="8">
    <location>
        <begin position="6"/>
        <end position="316"/>
    </location>
</feature>
<dbReference type="RefSeq" id="WP_078711511.1">
    <property type="nucleotide sequence ID" value="NZ_FUWY01000002.1"/>
</dbReference>
<feature type="transmembrane region" description="Helical" evidence="7">
    <location>
        <begin position="37"/>
        <end position="56"/>
    </location>
</feature>
<evidence type="ECO:0000313" key="9">
    <source>
        <dbReference type="EMBL" id="SJZ59420.1"/>
    </source>
</evidence>
<evidence type="ECO:0000256" key="2">
    <source>
        <dbReference type="ARBA" id="ARBA00007400"/>
    </source>
</evidence>
<keyword evidence="10" id="KW-1185">Reference proteome</keyword>
<evidence type="ECO:0000313" key="10">
    <source>
        <dbReference type="Proteomes" id="UP000243297"/>
    </source>
</evidence>
<feature type="transmembrane region" description="Helical" evidence="7">
    <location>
        <begin position="177"/>
        <end position="193"/>
    </location>
</feature>
<dbReference type="EMBL" id="FUWY01000002">
    <property type="protein sequence ID" value="SJZ59420.1"/>
    <property type="molecule type" value="Genomic_DNA"/>
</dbReference>
<dbReference type="Pfam" id="PF01757">
    <property type="entry name" value="Acyl_transf_3"/>
    <property type="match status" value="1"/>
</dbReference>
<feature type="transmembrane region" description="Helical" evidence="7">
    <location>
        <begin position="77"/>
        <end position="95"/>
    </location>
</feature>
<sequence length="336" mass="39237">MKKREVSIDLIKIIASFAVICLHLIDIPSNKVDQWVYYLSGCAIPLLLMVNGYLLLNKDKITFKRQSLKSLKMLGVVFLWCLIYSCINYFTTGSWVNPIQTVVLGLMQKGNMWQFWFIGTLILIHLFLPLLHRIFIHPKTAFLIIVLCFLICFGIDIINVLFVAVDKPLIQSYVPQTFRLWNHFAYFFLGGFLGKPEIKEIIKSEIKIWKHLLFLIVITIAVVNYEMFMGVNYYGTTYAEFFYDNAFVMIWIVTLFSFLNRLDIKNNGISKFVSYISVNTFGVYVMHVYLMSIMQLIFDYKNQQFTLLLPFVIFVIAQIMSSILRMNKATRVLVTF</sequence>